<accession>A0A367M7J1</accession>
<dbReference type="Proteomes" id="UP000253594">
    <property type="component" value="Unassembled WGS sequence"/>
</dbReference>
<name>A0A367M7J1_PSEAI</name>
<organism evidence="1 2">
    <name type="scientific">Pseudomonas aeruginosa</name>
    <dbReference type="NCBI Taxonomy" id="287"/>
    <lineage>
        <taxon>Bacteria</taxon>
        <taxon>Pseudomonadati</taxon>
        <taxon>Pseudomonadota</taxon>
        <taxon>Gammaproteobacteria</taxon>
        <taxon>Pseudomonadales</taxon>
        <taxon>Pseudomonadaceae</taxon>
        <taxon>Pseudomonas</taxon>
    </lineage>
</organism>
<dbReference type="AlphaFoldDB" id="A0A367M7J1"/>
<protein>
    <submittedName>
        <fullName evidence="1">DUF1654 domain-containing protein</fullName>
    </submittedName>
</protein>
<reference evidence="1 2" key="1">
    <citation type="submission" date="2018-07" db="EMBL/GenBank/DDBJ databases">
        <title>Mechanisms of high-level aminoglycoside resistance among Gram-negative pathogens in Brazil.</title>
        <authorList>
            <person name="Ballaben A.S."/>
            <person name="Darini A.L.C."/>
            <person name="Doi Y."/>
        </authorList>
    </citation>
    <scope>NUCLEOTIDE SEQUENCE [LARGE SCALE GENOMIC DNA]</scope>
    <source>
        <strain evidence="1 2">B2-305</strain>
    </source>
</reference>
<comment type="caution">
    <text evidence="1">The sequence shown here is derived from an EMBL/GenBank/DDBJ whole genome shotgun (WGS) entry which is preliminary data.</text>
</comment>
<evidence type="ECO:0000313" key="2">
    <source>
        <dbReference type="Proteomes" id="UP000253594"/>
    </source>
</evidence>
<evidence type="ECO:0000313" key="1">
    <source>
        <dbReference type="EMBL" id="RCI73475.1"/>
    </source>
</evidence>
<proteinExistence type="predicted"/>
<sequence>MAAQKKKNQGKGQVSPVEKVRLRVSAMISSPRAQAERRASSWKAQGDSEEAWQQVLEELAETDGLEISLGEDGVVTLTWEAGDEEGVQVVDGIELVQEPDMVVQRLHEERA</sequence>
<dbReference type="EMBL" id="QORE01000603">
    <property type="protein sequence ID" value="RCI73475.1"/>
    <property type="molecule type" value="Genomic_DNA"/>
</dbReference>
<dbReference type="Pfam" id="PF07867">
    <property type="entry name" value="DUF1654"/>
    <property type="match status" value="1"/>
</dbReference>
<gene>
    <name evidence="1" type="ORF">DT376_18125</name>
</gene>
<dbReference type="InterPro" id="IPR012449">
    <property type="entry name" value="Phage_F116_Orf28"/>
</dbReference>